<name>A0A940RZ90_9ACTN</name>
<proteinExistence type="predicted"/>
<protein>
    <submittedName>
        <fullName evidence="1">Uncharacterized protein</fullName>
    </submittedName>
</protein>
<dbReference type="Proteomes" id="UP000670475">
    <property type="component" value="Unassembled WGS sequence"/>
</dbReference>
<dbReference type="AlphaFoldDB" id="A0A940RZ90"/>
<comment type="caution">
    <text evidence="1">The sequence shown here is derived from an EMBL/GenBank/DDBJ whole genome shotgun (WGS) entry which is preliminary data.</text>
</comment>
<accession>A0A940RZ90</accession>
<reference evidence="1" key="1">
    <citation type="submission" date="2021-03" db="EMBL/GenBank/DDBJ databases">
        <title>Whole genome sequence of Streptomyces bomunensis MMS17-BM035.</title>
        <authorList>
            <person name="Lee J.H."/>
        </authorList>
    </citation>
    <scope>NUCLEOTIDE SEQUENCE</scope>
    <source>
        <strain evidence="1">MMS17-BM035</strain>
    </source>
</reference>
<sequence length="87" mass="8929">MSVPVAPRSRRQHEARSSLALPLTLLVVAAAGVGVVSATAPGAARGWVVGTAVAGWLLLARSDEHTSELLSPIYLVCPLLPHIRGGG</sequence>
<feature type="non-terminal residue" evidence="1">
    <location>
        <position position="87"/>
    </location>
</feature>
<evidence type="ECO:0000313" key="2">
    <source>
        <dbReference type="Proteomes" id="UP000670475"/>
    </source>
</evidence>
<gene>
    <name evidence="1" type="ORF">JFN87_32655</name>
</gene>
<evidence type="ECO:0000313" key="1">
    <source>
        <dbReference type="EMBL" id="MBP0462156.1"/>
    </source>
</evidence>
<keyword evidence="2" id="KW-1185">Reference proteome</keyword>
<organism evidence="1 2">
    <name type="scientific">Streptomyces montanisoli</name>
    <dbReference type="NCBI Taxonomy" id="2798581"/>
    <lineage>
        <taxon>Bacteria</taxon>
        <taxon>Bacillati</taxon>
        <taxon>Actinomycetota</taxon>
        <taxon>Actinomycetes</taxon>
        <taxon>Kitasatosporales</taxon>
        <taxon>Streptomycetaceae</taxon>
        <taxon>Streptomyces</taxon>
    </lineage>
</organism>
<dbReference type="EMBL" id="JAGIQL010000311">
    <property type="protein sequence ID" value="MBP0462156.1"/>
    <property type="molecule type" value="Genomic_DNA"/>
</dbReference>